<feature type="transmembrane region" description="Helical" evidence="2">
    <location>
        <begin position="100"/>
        <end position="125"/>
    </location>
</feature>
<feature type="compositionally biased region" description="Polar residues" evidence="1">
    <location>
        <begin position="244"/>
        <end position="263"/>
    </location>
</feature>
<keyword evidence="2" id="KW-0472">Membrane</keyword>
<protein>
    <submittedName>
        <fullName evidence="3">Uncharacterized protein</fullName>
    </submittedName>
</protein>
<evidence type="ECO:0000256" key="1">
    <source>
        <dbReference type="SAM" id="MobiDB-lite"/>
    </source>
</evidence>
<dbReference type="Proteomes" id="UP000626109">
    <property type="component" value="Unassembled WGS sequence"/>
</dbReference>
<feature type="region of interest" description="Disordered" evidence="1">
    <location>
        <begin position="211"/>
        <end position="318"/>
    </location>
</feature>
<comment type="caution">
    <text evidence="3">The sequence shown here is derived from an EMBL/GenBank/DDBJ whole genome shotgun (WGS) entry which is preliminary data.</text>
</comment>
<accession>A0A813J759</accession>
<organism evidence="3 4">
    <name type="scientific">Polarella glacialis</name>
    <name type="common">Dinoflagellate</name>
    <dbReference type="NCBI Taxonomy" id="89957"/>
    <lineage>
        <taxon>Eukaryota</taxon>
        <taxon>Sar</taxon>
        <taxon>Alveolata</taxon>
        <taxon>Dinophyceae</taxon>
        <taxon>Suessiales</taxon>
        <taxon>Suessiaceae</taxon>
        <taxon>Polarella</taxon>
    </lineage>
</organism>
<keyword evidence="2" id="KW-0812">Transmembrane</keyword>
<keyword evidence="2" id="KW-1133">Transmembrane helix</keyword>
<proteinExistence type="predicted"/>
<dbReference type="AlphaFoldDB" id="A0A813J759"/>
<feature type="compositionally biased region" description="Pro residues" evidence="1">
    <location>
        <begin position="271"/>
        <end position="280"/>
    </location>
</feature>
<evidence type="ECO:0000313" key="4">
    <source>
        <dbReference type="Proteomes" id="UP000626109"/>
    </source>
</evidence>
<feature type="compositionally biased region" description="Polar residues" evidence="1">
    <location>
        <begin position="175"/>
        <end position="191"/>
    </location>
</feature>
<sequence length="395" mass="42138">MVHPTSLGNAELQQWVTLNGGEFQLPTLCGEACSPGLTITSRSTLTAMPIPPDWAPRTTSCKRGLVSPQPQQAMLAVSAFVPFVYPPPPEPEQLILGMNIVWAAVGSVIVGVTLLGSIAVVTCFWRKRKVDKVVPELHVLAVRKDKLSDPNKKQKKFMDCEKAGIEALDDDLDSEPSTRCPSKSSANSTPTSVVSSYMGFSRCNSNASLYDGGSSQGTVSVPTSPQASARGLPVPSSPGRFSSRELSLQVVQPPNSGRAQVSPASRHGPPDSLPPAPSPPSAIHSQSLVSRSRCHPAQRQRRSSSFSRPPRRCQRRPALDPLQLAAQAATGRAPAKLGSGGACCVTCIACSGSLAVFVDEEKRRAHQSSLPVVREQFYQEPISSQLFKTLGRAGR</sequence>
<dbReference type="EMBL" id="CAJNNW010020717">
    <property type="protein sequence ID" value="CAE8666752.1"/>
    <property type="molecule type" value="Genomic_DNA"/>
</dbReference>
<reference evidence="3" key="1">
    <citation type="submission" date="2021-02" db="EMBL/GenBank/DDBJ databases">
        <authorList>
            <person name="Dougan E. K."/>
            <person name="Rhodes N."/>
            <person name="Thang M."/>
            <person name="Chan C."/>
        </authorList>
    </citation>
    <scope>NUCLEOTIDE SEQUENCE</scope>
</reference>
<gene>
    <name evidence="3" type="ORF">PGLA2088_LOCUS16403</name>
</gene>
<feature type="compositionally biased region" description="Basic residues" evidence="1">
    <location>
        <begin position="292"/>
        <end position="302"/>
    </location>
</feature>
<evidence type="ECO:0000313" key="3">
    <source>
        <dbReference type="EMBL" id="CAE8666752.1"/>
    </source>
</evidence>
<feature type="compositionally biased region" description="Polar residues" evidence="1">
    <location>
        <begin position="216"/>
        <end position="227"/>
    </location>
</feature>
<name>A0A813J759_POLGL</name>
<evidence type="ECO:0000256" key="2">
    <source>
        <dbReference type="SAM" id="Phobius"/>
    </source>
</evidence>
<feature type="region of interest" description="Disordered" evidence="1">
    <location>
        <begin position="169"/>
        <end position="191"/>
    </location>
</feature>